<evidence type="ECO:0008006" key="3">
    <source>
        <dbReference type="Google" id="ProtNLM"/>
    </source>
</evidence>
<evidence type="ECO:0000313" key="1">
    <source>
        <dbReference type="EMBL" id="ACB95880.1"/>
    </source>
</evidence>
<protein>
    <recommendedName>
        <fullName evidence="3">Oxidoreductase probably involved in sulfite reduction</fullName>
    </recommendedName>
</protein>
<gene>
    <name evidence="1" type="ordered locus">Bind_2263</name>
</gene>
<dbReference type="Proteomes" id="UP000001695">
    <property type="component" value="Chromosome"/>
</dbReference>
<keyword evidence="2" id="KW-1185">Reference proteome</keyword>
<accession>B2IH95</accession>
<dbReference type="PIRSF" id="PIRSF030820">
    <property type="entry name" value="UCP030820"/>
    <property type="match status" value="1"/>
</dbReference>
<dbReference type="InterPro" id="IPR008318">
    <property type="entry name" value="UCP030820"/>
</dbReference>
<dbReference type="HOGENOM" id="CLU_115811_0_0_5"/>
<name>B2IH95_BEII9</name>
<sequence>MLLFKNNALQADEWQKIADDESLPTSGKVLLSEARWQAEKDHLPASLTPGIKIEPKASVKELLLDLPRLILISVDFPKFTDGRGYSMARELRSYYGYQGELRATGEIFYDQLQLLARCGFDAFEITDPATLKLLEAGKRPDLGTFYQPALGTETAVGTRPWARRARAS</sequence>
<dbReference type="EMBL" id="CP001016">
    <property type="protein sequence ID" value="ACB95880.1"/>
    <property type="molecule type" value="Genomic_DNA"/>
</dbReference>
<dbReference type="STRING" id="395963.Bind_2263"/>
<dbReference type="Pfam" id="PF06073">
    <property type="entry name" value="DUF934"/>
    <property type="match status" value="1"/>
</dbReference>
<dbReference type="eggNOG" id="COG3749">
    <property type="taxonomic scope" value="Bacteria"/>
</dbReference>
<dbReference type="AlphaFoldDB" id="B2IH95"/>
<reference evidence="1 2" key="2">
    <citation type="journal article" date="2010" name="J. Bacteriol.">
        <title>Complete genome sequence of Beijerinckia indica subsp. indica.</title>
        <authorList>
            <person name="Tamas I."/>
            <person name="Dedysh S.N."/>
            <person name="Liesack W."/>
            <person name="Stott M.B."/>
            <person name="Alam M."/>
            <person name="Murrell J.C."/>
            <person name="Dunfield P.F."/>
        </authorList>
    </citation>
    <scope>NUCLEOTIDE SEQUENCE [LARGE SCALE GENOMIC DNA]</scope>
    <source>
        <strain evidence="2">ATCC 9039 / DSM 1715 / NCIMB 8712</strain>
    </source>
</reference>
<organism evidence="1 2">
    <name type="scientific">Beijerinckia indica subsp. indica (strain ATCC 9039 / DSM 1715 / NCIMB 8712)</name>
    <dbReference type="NCBI Taxonomy" id="395963"/>
    <lineage>
        <taxon>Bacteria</taxon>
        <taxon>Pseudomonadati</taxon>
        <taxon>Pseudomonadota</taxon>
        <taxon>Alphaproteobacteria</taxon>
        <taxon>Hyphomicrobiales</taxon>
        <taxon>Beijerinckiaceae</taxon>
        <taxon>Beijerinckia</taxon>
    </lineage>
</organism>
<reference evidence="2" key="1">
    <citation type="submission" date="2008-03" db="EMBL/GenBank/DDBJ databases">
        <title>Complete sequence of chromosome of Beijerinckia indica subsp. indica ATCC 9039.</title>
        <authorList>
            <consortium name="US DOE Joint Genome Institute"/>
            <person name="Copeland A."/>
            <person name="Lucas S."/>
            <person name="Lapidus A."/>
            <person name="Glavina del Rio T."/>
            <person name="Dalin E."/>
            <person name="Tice H."/>
            <person name="Bruce D."/>
            <person name="Goodwin L."/>
            <person name="Pitluck S."/>
            <person name="LaButti K."/>
            <person name="Schmutz J."/>
            <person name="Larimer F."/>
            <person name="Land M."/>
            <person name="Hauser L."/>
            <person name="Kyrpides N."/>
            <person name="Mikhailova N."/>
            <person name="Dunfield P.F."/>
            <person name="Dedysh S.N."/>
            <person name="Liesack W."/>
            <person name="Saw J.H."/>
            <person name="Alam M."/>
            <person name="Chen Y."/>
            <person name="Murrell J.C."/>
            <person name="Richardson P."/>
        </authorList>
    </citation>
    <scope>NUCLEOTIDE SEQUENCE [LARGE SCALE GENOMIC DNA]</scope>
    <source>
        <strain evidence="2">ATCC 9039 / DSM 1715 / NCIMB 8712</strain>
    </source>
</reference>
<dbReference type="KEGG" id="bid:Bind_2263"/>
<proteinExistence type="predicted"/>
<evidence type="ECO:0000313" key="2">
    <source>
        <dbReference type="Proteomes" id="UP000001695"/>
    </source>
</evidence>